<accession>A0ACB8RHY4</accession>
<comment type="caution">
    <text evidence="1">The sequence shown here is derived from an EMBL/GenBank/DDBJ whole genome shotgun (WGS) entry which is preliminary data.</text>
</comment>
<organism evidence="1 2">
    <name type="scientific">Auriscalpium vulgare</name>
    <dbReference type="NCBI Taxonomy" id="40419"/>
    <lineage>
        <taxon>Eukaryota</taxon>
        <taxon>Fungi</taxon>
        <taxon>Dikarya</taxon>
        <taxon>Basidiomycota</taxon>
        <taxon>Agaricomycotina</taxon>
        <taxon>Agaricomycetes</taxon>
        <taxon>Russulales</taxon>
        <taxon>Auriscalpiaceae</taxon>
        <taxon>Auriscalpium</taxon>
    </lineage>
</organism>
<evidence type="ECO:0000313" key="2">
    <source>
        <dbReference type="Proteomes" id="UP000814033"/>
    </source>
</evidence>
<reference evidence="1" key="1">
    <citation type="submission" date="2021-02" db="EMBL/GenBank/DDBJ databases">
        <authorList>
            <consortium name="DOE Joint Genome Institute"/>
            <person name="Ahrendt S."/>
            <person name="Looney B.P."/>
            <person name="Miyauchi S."/>
            <person name="Morin E."/>
            <person name="Drula E."/>
            <person name="Courty P.E."/>
            <person name="Chicoki N."/>
            <person name="Fauchery L."/>
            <person name="Kohler A."/>
            <person name="Kuo A."/>
            <person name="Labutti K."/>
            <person name="Pangilinan J."/>
            <person name="Lipzen A."/>
            <person name="Riley R."/>
            <person name="Andreopoulos W."/>
            <person name="He G."/>
            <person name="Johnson J."/>
            <person name="Barry K.W."/>
            <person name="Grigoriev I.V."/>
            <person name="Nagy L."/>
            <person name="Hibbett D."/>
            <person name="Henrissat B."/>
            <person name="Matheny P.B."/>
            <person name="Labbe J."/>
            <person name="Martin F."/>
        </authorList>
    </citation>
    <scope>NUCLEOTIDE SEQUENCE</scope>
    <source>
        <strain evidence="1">FP105234-sp</strain>
    </source>
</reference>
<dbReference type="Proteomes" id="UP000814033">
    <property type="component" value="Unassembled WGS sequence"/>
</dbReference>
<gene>
    <name evidence="1" type="ORF">FA95DRAFT_1497997</name>
</gene>
<proteinExistence type="predicted"/>
<name>A0ACB8RHY4_9AGAM</name>
<keyword evidence="2" id="KW-1185">Reference proteome</keyword>
<protein>
    <submittedName>
        <fullName evidence="1">Uncharacterized protein</fullName>
    </submittedName>
</protein>
<reference evidence="1" key="2">
    <citation type="journal article" date="2022" name="New Phytol.">
        <title>Evolutionary transition to the ectomycorrhizal habit in the genomes of a hyperdiverse lineage of mushroom-forming fungi.</title>
        <authorList>
            <person name="Looney B."/>
            <person name="Miyauchi S."/>
            <person name="Morin E."/>
            <person name="Drula E."/>
            <person name="Courty P.E."/>
            <person name="Kohler A."/>
            <person name="Kuo A."/>
            <person name="LaButti K."/>
            <person name="Pangilinan J."/>
            <person name="Lipzen A."/>
            <person name="Riley R."/>
            <person name="Andreopoulos W."/>
            <person name="He G."/>
            <person name="Johnson J."/>
            <person name="Nolan M."/>
            <person name="Tritt A."/>
            <person name="Barry K.W."/>
            <person name="Grigoriev I.V."/>
            <person name="Nagy L.G."/>
            <person name="Hibbett D."/>
            <person name="Henrissat B."/>
            <person name="Matheny P.B."/>
            <person name="Labbe J."/>
            <person name="Martin F.M."/>
        </authorList>
    </citation>
    <scope>NUCLEOTIDE SEQUENCE</scope>
    <source>
        <strain evidence="1">FP105234-sp</strain>
    </source>
</reference>
<evidence type="ECO:0000313" key="1">
    <source>
        <dbReference type="EMBL" id="KAI0043811.1"/>
    </source>
</evidence>
<sequence length="206" mass="23578">MTSNAPPGPSNKRWPGFYDALQLAIQQAAHKWTFEEFVECFPLWCEEQPKGAETVYQTVSGFVEKRIVEESNKLFERYALQENLDGLQAVVDDARRRKRSGEPRPPNAWREDLGPQAATHARTIPTLEAERDKLRKQLAELEAHNTELESALIKSTNTRVVADEKIAEIFAFLDELVVKWKDLPIEEMQEWSLQNAESQSTINPSL</sequence>
<dbReference type="EMBL" id="MU276003">
    <property type="protein sequence ID" value="KAI0043811.1"/>
    <property type="molecule type" value="Genomic_DNA"/>
</dbReference>